<dbReference type="PANTHER" id="PTHR11803">
    <property type="entry name" value="2-IMINOBUTANOATE/2-IMINOPROPANOATE DEAMINASE RIDA"/>
    <property type="match status" value="1"/>
</dbReference>
<dbReference type="InterPro" id="IPR035959">
    <property type="entry name" value="RutC-like_sf"/>
</dbReference>
<dbReference type="EMBL" id="UINC01096102">
    <property type="protein sequence ID" value="SVC52713.1"/>
    <property type="molecule type" value="Genomic_DNA"/>
</dbReference>
<proteinExistence type="inferred from homology"/>
<comment type="similarity">
    <text evidence="1">Belongs to the RutC family.</text>
</comment>
<evidence type="ECO:0000256" key="1">
    <source>
        <dbReference type="ARBA" id="ARBA00010552"/>
    </source>
</evidence>
<organism evidence="2">
    <name type="scientific">marine metagenome</name>
    <dbReference type="NCBI Taxonomy" id="408172"/>
    <lineage>
        <taxon>unclassified sequences</taxon>
        <taxon>metagenomes</taxon>
        <taxon>ecological metagenomes</taxon>
    </lineage>
</organism>
<protein>
    <recommendedName>
        <fullName evidence="3">RidA family protein</fullName>
    </recommendedName>
</protein>
<dbReference type="AlphaFoldDB" id="A0A382MUN4"/>
<dbReference type="GO" id="GO:0019239">
    <property type="term" value="F:deaminase activity"/>
    <property type="evidence" value="ECO:0007669"/>
    <property type="project" value="TreeGrafter"/>
</dbReference>
<evidence type="ECO:0000313" key="2">
    <source>
        <dbReference type="EMBL" id="SVC52713.1"/>
    </source>
</evidence>
<dbReference type="CDD" id="cd00448">
    <property type="entry name" value="YjgF_YER057c_UK114_family"/>
    <property type="match status" value="1"/>
</dbReference>
<dbReference type="PANTHER" id="PTHR11803:SF58">
    <property type="entry name" value="PROTEIN HMF1-RELATED"/>
    <property type="match status" value="1"/>
</dbReference>
<dbReference type="InterPro" id="IPR006175">
    <property type="entry name" value="YjgF/YER057c/UK114"/>
</dbReference>
<accession>A0A382MUN4</accession>
<name>A0A382MUN4_9ZZZZ</name>
<dbReference type="Pfam" id="PF01042">
    <property type="entry name" value="Ribonuc_L-PSP"/>
    <property type="match status" value="1"/>
</dbReference>
<reference evidence="2" key="1">
    <citation type="submission" date="2018-05" db="EMBL/GenBank/DDBJ databases">
        <authorList>
            <person name="Lanie J.A."/>
            <person name="Ng W.-L."/>
            <person name="Kazmierczak K.M."/>
            <person name="Andrzejewski T.M."/>
            <person name="Davidsen T.M."/>
            <person name="Wayne K.J."/>
            <person name="Tettelin H."/>
            <person name="Glass J.I."/>
            <person name="Rusch D."/>
            <person name="Podicherti R."/>
            <person name="Tsui H.-C.T."/>
            <person name="Winkler M.E."/>
        </authorList>
    </citation>
    <scope>NUCLEOTIDE SEQUENCE</scope>
</reference>
<gene>
    <name evidence="2" type="ORF">METZ01_LOCUS305567</name>
</gene>
<evidence type="ECO:0008006" key="3">
    <source>
        <dbReference type="Google" id="ProtNLM"/>
    </source>
</evidence>
<dbReference type="GO" id="GO:0005829">
    <property type="term" value="C:cytosol"/>
    <property type="evidence" value="ECO:0007669"/>
    <property type="project" value="TreeGrafter"/>
</dbReference>
<dbReference type="SUPFAM" id="SSF55298">
    <property type="entry name" value="YjgF-like"/>
    <property type="match status" value="1"/>
</dbReference>
<sequence>MAIQRIDPQNQGPNRGFIPAIRTGNIVFISGQVGKDNTGSVVGSDISSQTHQTFDNIKEILQLCGANLENIVKLTVFLTHTEDMDSFRKIRAEYFNSPALPTSTLVVVSALAQPELKVEVEAIADLGY</sequence>
<dbReference type="Gene3D" id="3.30.1330.40">
    <property type="entry name" value="RutC-like"/>
    <property type="match status" value="1"/>
</dbReference>